<keyword evidence="4" id="KW-1185">Reference proteome</keyword>
<organism evidence="2 4">
    <name type="scientific">Dreissena polymorpha</name>
    <name type="common">Zebra mussel</name>
    <name type="synonym">Mytilus polymorpha</name>
    <dbReference type="NCBI Taxonomy" id="45954"/>
    <lineage>
        <taxon>Eukaryota</taxon>
        <taxon>Metazoa</taxon>
        <taxon>Spiralia</taxon>
        <taxon>Lophotrochozoa</taxon>
        <taxon>Mollusca</taxon>
        <taxon>Bivalvia</taxon>
        <taxon>Autobranchia</taxon>
        <taxon>Heteroconchia</taxon>
        <taxon>Euheterodonta</taxon>
        <taxon>Imparidentia</taxon>
        <taxon>Neoheterodontei</taxon>
        <taxon>Myida</taxon>
        <taxon>Dreissenoidea</taxon>
        <taxon>Dreissenidae</taxon>
        <taxon>Dreissena</taxon>
    </lineage>
</organism>
<evidence type="ECO:0000313" key="4">
    <source>
        <dbReference type="Proteomes" id="UP000828390"/>
    </source>
</evidence>
<keyword evidence="1" id="KW-0812">Transmembrane</keyword>
<sequence length="319" mass="35881">MGAWGQFWSLVWKNYVIRKRHPSFVVLEVVWPVLMFVALALFRLGFPPDHRETCQFQERALPSAGMIPFLQTSICQLQNNCSNQAWKEERETAQANFQQLIGGVTPILEKESTVQAFKALPKMNKVLKALQNFSKETSLDEIDEALKLKNMFKDPARVIDIIANKYGILSPKMAEYLLESTLNPVAIMEMLGSLDMKKVVCDPAELTKYLLLSPKVNKYSLSDQLCRINDALISNITNELVRQLDVAKVIKLATGSLDVAMLLGDIANLVERFLDDSSILSMFMQSQAIPDLSALPLALHSVSKLLPLLMNIQGNELER</sequence>
<reference evidence="2" key="1">
    <citation type="journal article" date="2019" name="bioRxiv">
        <title>The Genome of the Zebra Mussel, Dreissena polymorpha: A Resource for Invasive Species Research.</title>
        <authorList>
            <person name="McCartney M.A."/>
            <person name="Auch B."/>
            <person name="Kono T."/>
            <person name="Mallez S."/>
            <person name="Zhang Y."/>
            <person name="Obille A."/>
            <person name="Becker A."/>
            <person name="Abrahante J.E."/>
            <person name="Garbe J."/>
            <person name="Badalamenti J.P."/>
            <person name="Herman A."/>
            <person name="Mangelson H."/>
            <person name="Liachko I."/>
            <person name="Sullivan S."/>
            <person name="Sone E.D."/>
            <person name="Koren S."/>
            <person name="Silverstein K.A.T."/>
            <person name="Beckman K.B."/>
            <person name="Gohl D.M."/>
        </authorList>
    </citation>
    <scope>NUCLEOTIDE SEQUENCE</scope>
    <source>
        <strain evidence="2">Duluth1</strain>
        <tissue evidence="2">Whole animal</tissue>
    </source>
</reference>
<evidence type="ECO:0000256" key="1">
    <source>
        <dbReference type="SAM" id="Phobius"/>
    </source>
</evidence>
<proteinExistence type="predicted"/>
<evidence type="ECO:0000313" key="2">
    <source>
        <dbReference type="EMBL" id="KAH3873398.1"/>
    </source>
</evidence>
<keyword evidence="1" id="KW-0472">Membrane</keyword>
<dbReference type="AlphaFoldDB" id="A0A9D4MB27"/>
<feature type="transmembrane region" description="Helical" evidence="1">
    <location>
        <begin position="24"/>
        <end position="46"/>
    </location>
</feature>
<comment type="caution">
    <text evidence="2">The sequence shown here is derived from an EMBL/GenBank/DDBJ whole genome shotgun (WGS) entry which is preliminary data.</text>
</comment>
<evidence type="ECO:0000313" key="3">
    <source>
        <dbReference type="EMBL" id="KAH3873508.1"/>
    </source>
</evidence>
<name>A0A9D4MB27_DREPO</name>
<dbReference type="Proteomes" id="UP000828390">
    <property type="component" value="Unassembled WGS sequence"/>
</dbReference>
<keyword evidence="1" id="KW-1133">Transmembrane helix</keyword>
<protein>
    <submittedName>
        <fullName evidence="2">Uncharacterized protein</fullName>
    </submittedName>
</protein>
<accession>A0A9D4MB27</accession>
<dbReference type="EMBL" id="JAIWYP010000002">
    <property type="protein sequence ID" value="KAH3873398.1"/>
    <property type="molecule type" value="Genomic_DNA"/>
</dbReference>
<gene>
    <name evidence="2" type="ORF">DPMN_036633</name>
    <name evidence="3" type="ORF">DPMN_036745</name>
</gene>
<reference evidence="2" key="2">
    <citation type="submission" date="2020-11" db="EMBL/GenBank/DDBJ databases">
        <authorList>
            <person name="McCartney M.A."/>
            <person name="Auch B."/>
            <person name="Kono T."/>
            <person name="Mallez S."/>
            <person name="Becker A."/>
            <person name="Gohl D.M."/>
            <person name="Silverstein K.A.T."/>
            <person name="Koren S."/>
            <person name="Bechman K.B."/>
            <person name="Herman A."/>
            <person name="Abrahante J.E."/>
            <person name="Garbe J."/>
        </authorList>
    </citation>
    <scope>NUCLEOTIDE SEQUENCE</scope>
    <source>
        <strain evidence="2">Duluth1</strain>
        <tissue evidence="2">Whole animal</tissue>
    </source>
</reference>
<dbReference type="EMBL" id="JAIWYP010000002">
    <property type="protein sequence ID" value="KAH3873508.1"/>
    <property type="molecule type" value="Genomic_DNA"/>
</dbReference>